<sequence length="270" mass="30616">MSDKIQERLVNIASELDERMESQEDPFLMYLLNNKQDKNISFLRRSKLKGDAIVNSELLKSWQLKFSKLEYASKSNKYKYLNKLQKEYNKLQEESKRRRLTVDFDSNEAVDTVRDIAEDKIESIADEGDGFTSSIEQEDEGLVQLRKRLLGGLNDGDGTNAAESYNKTVENQIEENEGLQNGLIEDMTKLVSSLKEGATAFQNALDEDKNVLGAAEIGMQVASKSLTNVSGKLKSYDRKKLGYLFYVCVSIFMVLGLFTTFIIIKLFPAL</sequence>
<accession>G8C158</accession>
<evidence type="ECO:0000313" key="13">
    <source>
        <dbReference type="Proteomes" id="UP000005666"/>
    </source>
</evidence>
<dbReference type="GeneID" id="11532132"/>
<dbReference type="CDD" id="cd15860">
    <property type="entry name" value="SNARE_USE1"/>
    <property type="match status" value="1"/>
</dbReference>
<dbReference type="AlphaFoldDB" id="G8C158"/>
<evidence type="ECO:0000256" key="1">
    <source>
        <dbReference type="ARBA" id="ARBA00004163"/>
    </source>
</evidence>
<dbReference type="HOGENOM" id="CLU_093583_0_0_1"/>
<dbReference type="PANTHER" id="PTHR13050:SF7">
    <property type="entry name" value="VESICLE TRANSPORT PROTEIN USE1"/>
    <property type="match status" value="1"/>
</dbReference>
<evidence type="ECO:0000256" key="7">
    <source>
        <dbReference type="ARBA" id="ARBA00022927"/>
    </source>
</evidence>
<evidence type="ECO:0000256" key="6">
    <source>
        <dbReference type="ARBA" id="ARBA00022892"/>
    </source>
</evidence>
<evidence type="ECO:0000256" key="3">
    <source>
        <dbReference type="ARBA" id="ARBA00022448"/>
    </source>
</evidence>
<dbReference type="GO" id="GO:0005484">
    <property type="term" value="F:SNAP receptor activity"/>
    <property type="evidence" value="ECO:0007669"/>
    <property type="project" value="EnsemblFungi"/>
</dbReference>
<dbReference type="OMA" id="GANAFND"/>
<evidence type="ECO:0000256" key="9">
    <source>
        <dbReference type="ARBA" id="ARBA00023136"/>
    </source>
</evidence>
<dbReference type="InterPro" id="IPR019150">
    <property type="entry name" value="Vesicle_transport_protein_Use1"/>
</dbReference>
<dbReference type="GO" id="GO:0098554">
    <property type="term" value="C:cytoplasmic side of endoplasmic reticulum membrane"/>
    <property type="evidence" value="ECO:0007669"/>
    <property type="project" value="EnsemblFungi"/>
</dbReference>
<dbReference type="eggNOG" id="KOG2678">
    <property type="taxonomic scope" value="Eukaryota"/>
</dbReference>
<gene>
    <name evidence="12" type="primary">TPHA0N01050</name>
    <name evidence="12" type="ordered locus">TPHA_0N01050</name>
</gene>
<keyword evidence="8 11" id="KW-1133">Transmembrane helix</keyword>
<dbReference type="KEGG" id="tpf:TPHA_0N01050"/>
<dbReference type="OrthoDB" id="4008582at2759"/>
<proteinExistence type="inferred from homology"/>
<keyword evidence="3" id="KW-0813">Transport</keyword>
<name>G8C158_TETPH</name>
<evidence type="ECO:0000313" key="12">
    <source>
        <dbReference type="EMBL" id="CCE65886.1"/>
    </source>
</evidence>
<evidence type="ECO:0000256" key="10">
    <source>
        <dbReference type="SAM" id="Coils"/>
    </source>
</evidence>
<dbReference type="GO" id="GO:0006890">
    <property type="term" value="P:retrograde vesicle-mediated transport, Golgi to endoplasmic reticulum"/>
    <property type="evidence" value="ECO:0007669"/>
    <property type="project" value="EnsemblFungi"/>
</dbReference>
<comment type="similarity">
    <text evidence="2">Belongs to the USE1 family.</text>
</comment>
<keyword evidence="10" id="KW-0175">Coiled coil</keyword>
<dbReference type="Proteomes" id="UP000005666">
    <property type="component" value="Chromosome 14"/>
</dbReference>
<evidence type="ECO:0000256" key="4">
    <source>
        <dbReference type="ARBA" id="ARBA00022692"/>
    </source>
</evidence>
<dbReference type="Pfam" id="PF09753">
    <property type="entry name" value="Use1"/>
    <property type="match status" value="1"/>
</dbReference>
<feature type="coiled-coil region" evidence="10">
    <location>
        <begin position="74"/>
        <end position="101"/>
    </location>
</feature>
<dbReference type="STRING" id="1071381.G8C158"/>
<dbReference type="EMBL" id="HE612869">
    <property type="protein sequence ID" value="CCE65886.1"/>
    <property type="molecule type" value="Genomic_DNA"/>
</dbReference>
<keyword evidence="7" id="KW-0653">Protein transport</keyword>
<dbReference type="PANTHER" id="PTHR13050">
    <property type="entry name" value="USE1-LIKE PROTEIN"/>
    <property type="match status" value="1"/>
</dbReference>
<protein>
    <submittedName>
        <fullName evidence="12">Uncharacterized protein</fullName>
    </submittedName>
</protein>
<dbReference type="RefSeq" id="XP_003688320.1">
    <property type="nucleotide sequence ID" value="XM_003688272.1"/>
</dbReference>
<evidence type="ECO:0000256" key="8">
    <source>
        <dbReference type="ARBA" id="ARBA00022989"/>
    </source>
</evidence>
<dbReference type="GO" id="GO:0015031">
    <property type="term" value="P:protein transport"/>
    <property type="evidence" value="ECO:0007669"/>
    <property type="project" value="UniProtKB-KW"/>
</dbReference>
<organism evidence="12 13">
    <name type="scientific">Tetrapisispora phaffii (strain ATCC 24235 / CBS 4417 / NBRC 1672 / NRRL Y-8282 / UCD 70-5)</name>
    <name type="common">Yeast</name>
    <name type="synonym">Fabospora phaffii</name>
    <dbReference type="NCBI Taxonomy" id="1071381"/>
    <lineage>
        <taxon>Eukaryota</taxon>
        <taxon>Fungi</taxon>
        <taxon>Dikarya</taxon>
        <taxon>Ascomycota</taxon>
        <taxon>Saccharomycotina</taxon>
        <taxon>Saccharomycetes</taxon>
        <taxon>Saccharomycetales</taxon>
        <taxon>Saccharomycetaceae</taxon>
        <taxon>Tetrapisispora</taxon>
    </lineage>
</organism>
<keyword evidence="13" id="KW-1185">Reference proteome</keyword>
<keyword evidence="6" id="KW-0931">ER-Golgi transport</keyword>
<keyword evidence="9 11" id="KW-0472">Membrane</keyword>
<evidence type="ECO:0000256" key="5">
    <source>
        <dbReference type="ARBA" id="ARBA00022824"/>
    </source>
</evidence>
<keyword evidence="5" id="KW-0256">Endoplasmic reticulum</keyword>
<feature type="transmembrane region" description="Helical" evidence="11">
    <location>
        <begin position="243"/>
        <end position="267"/>
    </location>
</feature>
<evidence type="ECO:0000256" key="2">
    <source>
        <dbReference type="ARBA" id="ARBA00007891"/>
    </source>
</evidence>
<keyword evidence="4 11" id="KW-0812">Transmembrane</keyword>
<dbReference type="GO" id="GO:0031201">
    <property type="term" value="C:SNARE complex"/>
    <property type="evidence" value="ECO:0007669"/>
    <property type="project" value="EnsemblFungi"/>
</dbReference>
<reference evidence="12 13" key="1">
    <citation type="journal article" date="2011" name="Proc. Natl. Acad. Sci. U.S.A.">
        <title>Evolutionary erosion of yeast sex chromosomes by mating-type switching accidents.</title>
        <authorList>
            <person name="Gordon J.L."/>
            <person name="Armisen D."/>
            <person name="Proux-Wera E."/>
            <person name="Oheigeartaigh S.S."/>
            <person name="Byrne K.P."/>
            <person name="Wolfe K.H."/>
        </authorList>
    </citation>
    <scope>NUCLEOTIDE SEQUENCE [LARGE SCALE GENOMIC DNA]</scope>
    <source>
        <strain evidence="13">ATCC 24235 / CBS 4417 / NBRC 1672 / NRRL Y-8282 / UCD 70-5</strain>
    </source>
</reference>
<evidence type="ECO:0000256" key="11">
    <source>
        <dbReference type="SAM" id="Phobius"/>
    </source>
</evidence>
<comment type="subcellular location">
    <subcellularLocation>
        <location evidence="1">Endoplasmic reticulum membrane</location>
        <topology evidence="1">Single-pass type IV membrane protein</topology>
    </subcellularLocation>
</comment>